<keyword evidence="1" id="KW-0472">Membrane</keyword>
<feature type="non-terminal residue" evidence="2">
    <location>
        <position position="1"/>
    </location>
</feature>
<feature type="transmembrane region" description="Helical" evidence="1">
    <location>
        <begin position="36"/>
        <end position="54"/>
    </location>
</feature>
<dbReference type="Proteomes" id="UP000836841">
    <property type="component" value="Chromosome 1"/>
</dbReference>
<organism evidence="2 3">
    <name type="scientific">Thlaspi arvense</name>
    <name type="common">Field penny-cress</name>
    <dbReference type="NCBI Taxonomy" id="13288"/>
    <lineage>
        <taxon>Eukaryota</taxon>
        <taxon>Viridiplantae</taxon>
        <taxon>Streptophyta</taxon>
        <taxon>Embryophyta</taxon>
        <taxon>Tracheophyta</taxon>
        <taxon>Spermatophyta</taxon>
        <taxon>Magnoliopsida</taxon>
        <taxon>eudicotyledons</taxon>
        <taxon>Gunneridae</taxon>
        <taxon>Pentapetalae</taxon>
        <taxon>rosids</taxon>
        <taxon>malvids</taxon>
        <taxon>Brassicales</taxon>
        <taxon>Brassicaceae</taxon>
        <taxon>Thlaspideae</taxon>
        <taxon>Thlaspi</taxon>
    </lineage>
</organism>
<evidence type="ECO:0000256" key="1">
    <source>
        <dbReference type="SAM" id="Phobius"/>
    </source>
</evidence>
<evidence type="ECO:0000313" key="3">
    <source>
        <dbReference type="Proteomes" id="UP000836841"/>
    </source>
</evidence>
<keyword evidence="3" id="KW-1185">Reference proteome</keyword>
<gene>
    <name evidence="2" type="ORF">TAV2_LOCUS168</name>
</gene>
<sequence length="143" mass="16107">LHKSEDMKEHPFRNKSKFKAEDKAINIINKQMDSKAIFLIFISLFLICMVLESISKAEAQVKYHSCSTVNDCQDIHCLIAAVKCVDLLCQCPPISQLSCRKSFSLKPAETPLPCKTASDCEDKLTCVLEKFVCKNSQCQCLVE</sequence>
<keyword evidence="1" id="KW-1133">Transmembrane helix</keyword>
<dbReference type="AlphaFoldDB" id="A0AAU9R713"/>
<name>A0AAU9R713_THLAR</name>
<reference evidence="2 3" key="1">
    <citation type="submission" date="2022-03" db="EMBL/GenBank/DDBJ databases">
        <authorList>
            <person name="Nunn A."/>
            <person name="Chopra R."/>
            <person name="Nunn A."/>
            <person name="Contreras Garrido A."/>
        </authorList>
    </citation>
    <scope>NUCLEOTIDE SEQUENCE [LARGE SCALE GENOMIC DNA]</scope>
</reference>
<keyword evidence="1" id="KW-0812">Transmembrane</keyword>
<accession>A0AAU9R713</accession>
<evidence type="ECO:0000313" key="2">
    <source>
        <dbReference type="EMBL" id="CAH2035290.1"/>
    </source>
</evidence>
<proteinExistence type="predicted"/>
<dbReference type="EMBL" id="OU466857">
    <property type="protein sequence ID" value="CAH2035290.1"/>
    <property type="molecule type" value="Genomic_DNA"/>
</dbReference>
<protein>
    <submittedName>
        <fullName evidence="2">Uncharacterized protein</fullName>
    </submittedName>
</protein>